<feature type="repeat" description="TPR" evidence="1">
    <location>
        <begin position="52"/>
        <end position="85"/>
    </location>
</feature>
<evidence type="ECO:0000256" key="4">
    <source>
        <dbReference type="SAM" id="SignalP"/>
    </source>
</evidence>
<gene>
    <name evidence="5" type="ORF">LZC95_23790</name>
</gene>
<keyword evidence="3" id="KW-0812">Transmembrane</keyword>
<organism evidence="5 6">
    <name type="scientific">Pendulispora brunnea</name>
    <dbReference type="NCBI Taxonomy" id="2905690"/>
    <lineage>
        <taxon>Bacteria</taxon>
        <taxon>Pseudomonadati</taxon>
        <taxon>Myxococcota</taxon>
        <taxon>Myxococcia</taxon>
        <taxon>Myxococcales</taxon>
        <taxon>Sorangiineae</taxon>
        <taxon>Pendulisporaceae</taxon>
        <taxon>Pendulispora</taxon>
    </lineage>
</organism>
<evidence type="ECO:0000256" key="3">
    <source>
        <dbReference type="SAM" id="Phobius"/>
    </source>
</evidence>
<feature type="compositionally biased region" description="Basic and acidic residues" evidence="2">
    <location>
        <begin position="219"/>
        <end position="229"/>
    </location>
</feature>
<dbReference type="PROSITE" id="PS50005">
    <property type="entry name" value="TPR"/>
    <property type="match status" value="1"/>
</dbReference>
<feature type="signal peptide" evidence="4">
    <location>
        <begin position="1"/>
        <end position="27"/>
    </location>
</feature>
<protein>
    <submittedName>
        <fullName evidence="5">Tetratricopeptide repeat protein</fullName>
    </submittedName>
</protein>
<accession>A0ABZ2KMT1</accession>
<feature type="chain" id="PRO_5045702971" evidence="4">
    <location>
        <begin position="28"/>
        <end position="347"/>
    </location>
</feature>
<proteinExistence type="predicted"/>
<feature type="transmembrane region" description="Helical" evidence="3">
    <location>
        <begin position="292"/>
        <end position="315"/>
    </location>
</feature>
<dbReference type="InterPro" id="IPR011990">
    <property type="entry name" value="TPR-like_helical_dom_sf"/>
</dbReference>
<name>A0ABZ2KMT1_9BACT</name>
<keyword evidence="3" id="KW-0472">Membrane</keyword>
<keyword evidence="6" id="KW-1185">Reference proteome</keyword>
<keyword evidence="3" id="KW-1133">Transmembrane helix</keyword>
<sequence length="347" mass="35948">MFVKSRVVACISVAVLSVLSFSADALAQQPTTSPPANPPVREQKAGSDLAVAESLFREGKAAMREKRYEEACSKFGESMRLDPQMGTLLNLAACHEITGKTASAWGEFNEVMAQAARAGQSSRVDFAKQHAAAVEAKLSRVKFVSAPPSSAAATIKIDGKTIGAGTLGTSIPMDPGTHRIEVSASGKKSRDVTFEVPQGPSTTEIQVPALEDTSVASARTEEPAPKEPTRSPSSSKRTLGFVLGGVGIAGLAAGTVFGVIYLGKKDDYNKCNGFCGGSEQADQDQKSSAQTAGWISTAAFGVGIVGLAAGTILILTSKPPSVEKSATLRVVPSLSLQRGGVSLEGTF</sequence>
<evidence type="ECO:0000256" key="2">
    <source>
        <dbReference type="SAM" id="MobiDB-lite"/>
    </source>
</evidence>
<feature type="transmembrane region" description="Helical" evidence="3">
    <location>
        <begin position="239"/>
        <end position="262"/>
    </location>
</feature>
<keyword evidence="1" id="KW-0802">TPR repeat</keyword>
<evidence type="ECO:0000313" key="6">
    <source>
        <dbReference type="Proteomes" id="UP001379533"/>
    </source>
</evidence>
<dbReference type="SUPFAM" id="SSF48452">
    <property type="entry name" value="TPR-like"/>
    <property type="match status" value="1"/>
</dbReference>
<dbReference type="RefSeq" id="WP_394850466.1">
    <property type="nucleotide sequence ID" value="NZ_CP089982.1"/>
</dbReference>
<dbReference type="EMBL" id="CP089982">
    <property type="protein sequence ID" value="WXA99824.1"/>
    <property type="molecule type" value="Genomic_DNA"/>
</dbReference>
<feature type="region of interest" description="Disordered" evidence="2">
    <location>
        <begin position="168"/>
        <end position="236"/>
    </location>
</feature>
<keyword evidence="4" id="KW-0732">Signal</keyword>
<dbReference type="Gene3D" id="1.25.40.10">
    <property type="entry name" value="Tetratricopeptide repeat domain"/>
    <property type="match status" value="1"/>
</dbReference>
<reference evidence="5 6" key="1">
    <citation type="submission" date="2021-12" db="EMBL/GenBank/DDBJ databases">
        <title>Discovery of the Pendulisporaceae a myxobacterial family with distinct sporulation behavior and unique specialized metabolism.</title>
        <authorList>
            <person name="Garcia R."/>
            <person name="Popoff A."/>
            <person name="Bader C.D."/>
            <person name="Loehr J."/>
            <person name="Walesch S."/>
            <person name="Walt C."/>
            <person name="Boldt J."/>
            <person name="Bunk B."/>
            <person name="Haeckl F.J.F.P.J."/>
            <person name="Gunesch A.P."/>
            <person name="Birkelbach J."/>
            <person name="Nuebel U."/>
            <person name="Pietschmann T."/>
            <person name="Bach T."/>
            <person name="Mueller R."/>
        </authorList>
    </citation>
    <scope>NUCLEOTIDE SEQUENCE [LARGE SCALE GENOMIC DNA]</scope>
    <source>
        <strain evidence="5 6">MSr12523</strain>
    </source>
</reference>
<dbReference type="Proteomes" id="UP001379533">
    <property type="component" value="Chromosome"/>
</dbReference>
<evidence type="ECO:0000256" key="1">
    <source>
        <dbReference type="PROSITE-ProRule" id="PRU00339"/>
    </source>
</evidence>
<evidence type="ECO:0000313" key="5">
    <source>
        <dbReference type="EMBL" id="WXA99824.1"/>
    </source>
</evidence>
<dbReference type="InterPro" id="IPR019734">
    <property type="entry name" value="TPR_rpt"/>
</dbReference>